<dbReference type="RefSeq" id="WP_167122241.1">
    <property type="nucleotide sequence ID" value="NZ_JAAQQR010000001.1"/>
</dbReference>
<dbReference type="PROSITE" id="PS50035">
    <property type="entry name" value="PLD"/>
    <property type="match status" value="1"/>
</dbReference>
<keyword evidence="2" id="KW-1133">Transmembrane helix</keyword>
<dbReference type="PANTHER" id="PTHR21248:SF12">
    <property type="entry name" value="CARDIOLIPIN SYNTHASE C"/>
    <property type="match status" value="1"/>
</dbReference>
<keyword evidence="5" id="KW-1185">Reference proteome</keyword>
<evidence type="ECO:0000313" key="4">
    <source>
        <dbReference type="EMBL" id="NID03463.1"/>
    </source>
</evidence>
<dbReference type="PANTHER" id="PTHR21248">
    <property type="entry name" value="CARDIOLIPIN SYNTHASE"/>
    <property type="match status" value="1"/>
</dbReference>
<feature type="compositionally biased region" description="Basic residues" evidence="1">
    <location>
        <begin position="384"/>
        <end position="394"/>
    </location>
</feature>
<keyword evidence="2" id="KW-0472">Membrane</keyword>
<dbReference type="CDD" id="cd09159">
    <property type="entry name" value="PLDc_ybhO_like_2"/>
    <property type="match status" value="1"/>
</dbReference>
<dbReference type="Proteomes" id="UP001429601">
    <property type="component" value="Unassembled WGS sequence"/>
</dbReference>
<dbReference type="InterPro" id="IPR001736">
    <property type="entry name" value="PLipase_D/transphosphatidylase"/>
</dbReference>
<evidence type="ECO:0000313" key="5">
    <source>
        <dbReference type="Proteomes" id="UP001429601"/>
    </source>
</evidence>
<accession>A0ABX0Q2M4</accession>
<dbReference type="SUPFAM" id="SSF56024">
    <property type="entry name" value="Phospholipase D/nuclease"/>
    <property type="match status" value="2"/>
</dbReference>
<keyword evidence="2" id="KW-0812">Transmembrane</keyword>
<dbReference type="Pfam" id="PF13091">
    <property type="entry name" value="PLDc_2"/>
    <property type="match status" value="2"/>
</dbReference>
<gene>
    <name evidence="4" type="ORF">HBF26_01085</name>
</gene>
<dbReference type="EMBL" id="JAAQQR010000001">
    <property type="protein sequence ID" value="NID03463.1"/>
    <property type="molecule type" value="Genomic_DNA"/>
</dbReference>
<evidence type="ECO:0000256" key="2">
    <source>
        <dbReference type="SAM" id="Phobius"/>
    </source>
</evidence>
<sequence>MNVRHSATGFSNRLFAEQALSRSAGAPLIGGNAVELLIDARAHFDAWLAAIASARRHVFLENYIVRNDAIGQAFLDALVERARAGVFVAVIADWAGCLGQSRSSFWNPLRQAGGQVRIYNPPTLGSSFGWVSRDHRKVLVVDGDVGFLSGVCISEKWLGDPARDVPPWRDTGVMLRGPAVAEIEHAFADSWRETGAPLPDDERLSPPVSLPEAGHVSLRLIATQPSTAGMYRLDQMVAAMATRTLWLTDAYFVGVAPYVQALSAAARDGVDVRLLVPGSSDIPMVASMSRSGYRPLLKAGIRVFEWNGSMLHAKTAVADGRWARVGSSNLNIASWLSNREIDVAIEDADFANRLAAQYETDLENSTEILLRGRRRRTGNERMRSRSPRPPRPRRAGGSSGRAAAGALRIANTVGAAITQHRVLGDTETGPVLAGAAAALVLTLVAIVWPAAIAWPLALIGAWFTVNLTVNWWTMRQRRRQPGRAPDDEPPSDDPSRGI</sequence>
<feature type="region of interest" description="Disordered" evidence="1">
    <location>
        <begin position="369"/>
        <end position="401"/>
    </location>
</feature>
<reference evidence="4 5" key="1">
    <citation type="journal article" date="2011" name="Curr. Microbiol.">
        <title>Luteibacter jiangsuensis sp. nov.: a methamidophos-degrading bacterium isolated from a methamidophos-manufacturing factory.</title>
        <authorList>
            <person name="Wang L."/>
            <person name="Wang G.L."/>
            <person name="Li S.P."/>
            <person name="Jiang J.D."/>
        </authorList>
    </citation>
    <scope>NUCLEOTIDE SEQUENCE [LARGE SCALE GENOMIC DNA]</scope>
    <source>
        <strain evidence="4 5">CGMCC 1.10133</strain>
    </source>
</reference>
<dbReference type="InterPro" id="IPR025202">
    <property type="entry name" value="PLD-like_dom"/>
</dbReference>
<feature type="domain" description="PLD phosphodiesterase" evidence="3">
    <location>
        <begin position="307"/>
        <end position="334"/>
    </location>
</feature>
<evidence type="ECO:0000256" key="1">
    <source>
        <dbReference type="SAM" id="MobiDB-lite"/>
    </source>
</evidence>
<evidence type="ECO:0000259" key="3">
    <source>
        <dbReference type="PROSITE" id="PS50035"/>
    </source>
</evidence>
<proteinExistence type="predicted"/>
<dbReference type="CDD" id="cd09110">
    <property type="entry name" value="PLDc_CLS_1"/>
    <property type="match status" value="1"/>
</dbReference>
<comment type="caution">
    <text evidence="4">The sequence shown here is derived from an EMBL/GenBank/DDBJ whole genome shotgun (WGS) entry which is preliminary data.</text>
</comment>
<protein>
    <submittedName>
        <fullName evidence="4">Cardiolipin synthase B</fullName>
    </submittedName>
</protein>
<organism evidence="4 5">
    <name type="scientific">Luteibacter jiangsuensis</name>
    <dbReference type="NCBI Taxonomy" id="637577"/>
    <lineage>
        <taxon>Bacteria</taxon>
        <taxon>Pseudomonadati</taxon>
        <taxon>Pseudomonadota</taxon>
        <taxon>Gammaproteobacteria</taxon>
        <taxon>Lysobacterales</taxon>
        <taxon>Rhodanobacteraceae</taxon>
        <taxon>Luteibacter</taxon>
    </lineage>
</organism>
<feature type="region of interest" description="Disordered" evidence="1">
    <location>
        <begin position="476"/>
        <end position="498"/>
    </location>
</feature>
<name>A0ABX0Q2M4_9GAMM</name>
<dbReference type="Gene3D" id="3.30.870.10">
    <property type="entry name" value="Endonuclease Chain A"/>
    <property type="match status" value="2"/>
</dbReference>
<feature type="transmembrane region" description="Helical" evidence="2">
    <location>
        <begin position="454"/>
        <end position="473"/>
    </location>
</feature>